<keyword evidence="2" id="KW-0285">Flavoprotein</keyword>
<keyword evidence="4" id="KW-0560">Oxidoreductase</keyword>
<dbReference type="PROSITE" id="PS51387">
    <property type="entry name" value="FAD_PCMH"/>
    <property type="match status" value="1"/>
</dbReference>
<comment type="similarity">
    <text evidence="1">Belongs to the oxygen-dependent FAD-linked oxidoreductase family.</text>
</comment>
<dbReference type="Gene3D" id="3.30.465.10">
    <property type="match status" value="2"/>
</dbReference>
<proteinExistence type="inferred from homology"/>
<protein>
    <recommendedName>
        <fullName evidence="5">FAD-binding PCMH-type domain-containing protein</fullName>
    </recommendedName>
</protein>
<dbReference type="Pfam" id="PF01565">
    <property type="entry name" value="FAD_binding_4"/>
    <property type="match status" value="1"/>
</dbReference>
<dbReference type="InterPro" id="IPR012951">
    <property type="entry name" value="BBE"/>
</dbReference>
<keyword evidence="7" id="KW-1185">Reference proteome</keyword>
<name>A0AAV9UH42_9PEZI</name>
<dbReference type="PANTHER" id="PTHR42973:SF13">
    <property type="entry name" value="FAD-BINDING PCMH-TYPE DOMAIN-CONTAINING PROTEIN"/>
    <property type="match status" value="1"/>
</dbReference>
<dbReference type="InterPro" id="IPR050416">
    <property type="entry name" value="FAD-linked_Oxidoreductase"/>
</dbReference>
<dbReference type="InterPro" id="IPR006094">
    <property type="entry name" value="Oxid_FAD_bind_N"/>
</dbReference>
<dbReference type="Pfam" id="PF08031">
    <property type="entry name" value="BBE"/>
    <property type="match status" value="1"/>
</dbReference>
<evidence type="ECO:0000256" key="2">
    <source>
        <dbReference type="ARBA" id="ARBA00022630"/>
    </source>
</evidence>
<reference evidence="6 7" key="1">
    <citation type="submission" date="2019-10" db="EMBL/GenBank/DDBJ databases">
        <authorList>
            <person name="Palmer J.M."/>
        </authorList>
    </citation>
    <scope>NUCLEOTIDE SEQUENCE [LARGE SCALE GENOMIC DNA]</scope>
    <source>
        <strain evidence="6 7">TWF730</strain>
    </source>
</reference>
<evidence type="ECO:0000256" key="3">
    <source>
        <dbReference type="ARBA" id="ARBA00022827"/>
    </source>
</evidence>
<evidence type="ECO:0000259" key="5">
    <source>
        <dbReference type="PROSITE" id="PS51387"/>
    </source>
</evidence>
<evidence type="ECO:0000313" key="7">
    <source>
        <dbReference type="Proteomes" id="UP001373714"/>
    </source>
</evidence>
<evidence type="ECO:0000256" key="1">
    <source>
        <dbReference type="ARBA" id="ARBA00005466"/>
    </source>
</evidence>
<dbReference type="Proteomes" id="UP001373714">
    <property type="component" value="Unassembled WGS sequence"/>
</dbReference>
<sequence>MMQTALAHGLTESRSILGNGLGFTGVTGFSREEICCLALKGISTSTVSFPDSSTYTNETHNYFSAGNVVQPACVFSPEIAEQVSYAVRIFNEVNCNFAVRSGGHLPVPGSNGKSGAVLLVTTKLKTLDIHDKTARIGPGNTWTNVYHETDKIGKVVLGGRIGTVGVGGLILGGGISFQGSEHGFSCDSVINFQVVTADGQIRNANATSNSDLFWALKGGGNRFGIVTAFDMKMYPLSKITGGTVTYAYSSLPLVLEQVDIFHRRQRPDPKISFFINVIDAEDIGAGQFVEVVLYYGKPSSRIPGTLKPFFNIPGLVSNTVSIKSYSTFIPNGREGLPPGIFSHTWRSVTYQRSAAVNKEIAAIFAEEVKKFREVQTGHQQPGIFTLAYEPYATGMLTAGKKMGGNALGLDEQEGPLMLSLLTYSWINKTESETRTAAVKTSVERMKQFTLGMNKHIDFLYLNAAAPDQDPFQSYGKANYERLREIRDKYDPKGVFSVLQAGGFPL</sequence>
<dbReference type="GO" id="GO:0071949">
    <property type="term" value="F:FAD binding"/>
    <property type="evidence" value="ECO:0007669"/>
    <property type="project" value="InterPro"/>
</dbReference>
<dbReference type="InterPro" id="IPR016169">
    <property type="entry name" value="FAD-bd_PCMH_sub2"/>
</dbReference>
<dbReference type="InterPro" id="IPR036318">
    <property type="entry name" value="FAD-bd_PCMH-like_sf"/>
</dbReference>
<dbReference type="EMBL" id="JAVHNS010000011">
    <property type="protein sequence ID" value="KAK6340376.1"/>
    <property type="molecule type" value="Genomic_DNA"/>
</dbReference>
<accession>A0AAV9UH42</accession>
<dbReference type="SUPFAM" id="SSF56176">
    <property type="entry name" value="FAD-binding/transporter-associated domain-like"/>
    <property type="match status" value="1"/>
</dbReference>
<dbReference type="InterPro" id="IPR016166">
    <property type="entry name" value="FAD-bd_PCMH"/>
</dbReference>
<keyword evidence="3" id="KW-0274">FAD</keyword>
<dbReference type="AlphaFoldDB" id="A0AAV9UH42"/>
<feature type="domain" description="FAD-binding PCMH-type" evidence="5">
    <location>
        <begin position="67"/>
        <end position="236"/>
    </location>
</feature>
<comment type="caution">
    <text evidence="6">The sequence shown here is derived from an EMBL/GenBank/DDBJ whole genome shotgun (WGS) entry which is preliminary data.</text>
</comment>
<organism evidence="6 7">
    <name type="scientific">Orbilia blumenaviensis</name>
    <dbReference type="NCBI Taxonomy" id="1796055"/>
    <lineage>
        <taxon>Eukaryota</taxon>
        <taxon>Fungi</taxon>
        <taxon>Dikarya</taxon>
        <taxon>Ascomycota</taxon>
        <taxon>Pezizomycotina</taxon>
        <taxon>Orbiliomycetes</taxon>
        <taxon>Orbiliales</taxon>
        <taxon>Orbiliaceae</taxon>
        <taxon>Orbilia</taxon>
    </lineage>
</organism>
<gene>
    <name evidence="6" type="ORF">TWF730_002136</name>
</gene>
<evidence type="ECO:0000256" key="4">
    <source>
        <dbReference type="ARBA" id="ARBA00023002"/>
    </source>
</evidence>
<evidence type="ECO:0000313" key="6">
    <source>
        <dbReference type="EMBL" id="KAK6340376.1"/>
    </source>
</evidence>
<dbReference type="PANTHER" id="PTHR42973">
    <property type="entry name" value="BINDING OXIDOREDUCTASE, PUTATIVE (AFU_ORTHOLOGUE AFUA_1G17690)-RELATED"/>
    <property type="match status" value="1"/>
</dbReference>
<dbReference type="GO" id="GO:0016491">
    <property type="term" value="F:oxidoreductase activity"/>
    <property type="evidence" value="ECO:0007669"/>
    <property type="project" value="UniProtKB-KW"/>
</dbReference>